<evidence type="ECO:0000313" key="8">
    <source>
        <dbReference type="Proteomes" id="UP000613255"/>
    </source>
</evidence>
<evidence type="ECO:0000256" key="4">
    <source>
        <dbReference type="PROSITE-ProRule" id="PRU00433"/>
    </source>
</evidence>
<dbReference type="GO" id="GO:0020037">
    <property type="term" value="F:heme binding"/>
    <property type="evidence" value="ECO:0007669"/>
    <property type="project" value="InterPro"/>
</dbReference>
<name>A0A934HQ38_9RHOB</name>
<evidence type="ECO:0000256" key="5">
    <source>
        <dbReference type="SAM" id="SignalP"/>
    </source>
</evidence>
<gene>
    <name evidence="7" type="ORF">JAO82_07060</name>
</gene>
<keyword evidence="8" id="KW-1185">Reference proteome</keyword>
<evidence type="ECO:0000256" key="3">
    <source>
        <dbReference type="ARBA" id="ARBA00023004"/>
    </source>
</evidence>
<evidence type="ECO:0000256" key="1">
    <source>
        <dbReference type="ARBA" id="ARBA00022617"/>
    </source>
</evidence>
<keyword evidence="5" id="KW-0732">Signal</keyword>
<organism evidence="7 8">
    <name type="scientific">Pontibaca salina</name>
    <dbReference type="NCBI Taxonomy" id="2795731"/>
    <lineage>
        <taxon>Bacteria</taxon>
        <taxon>Pseudomonadati</taxon>
        <taxon>Pseudomonadota</taxon>
        <taxon>Alphaproteobacteria</taxon>
        <taxon>Rhodobacterales</taxon>
        <taxon>Roseobacteraceae</taxon>
        <taxon>Pontibaca</taxon>
    </lineage>
</organism>
<sequence>MRIIAFVAFPALALTLSCAADLMPTAQEGAQVYADNCTACHGPRGAGTGRLTSGQTAPDLTRIADRNGGEFPRARVLSQIDGYGHGKVARDAMPEFGLLLQGESVPVEVDGVMTPTPRPLAALMVFLGSIQKG</sequence>
<reference evidence="7" key="1">
    <citation type="submission" date="2020-12" db="EMBL/GenBank/DDBJ databases">
        <title>Pontibaca salina gen. nov., sp. nov., isolated from marine sediment.</title>
        <authorList>
            <person name="Bo J."/>
            <person name="Wang S."/>
            <person name="Song X."/>
            <person name="Du Z."/>
        </authorList>
    </citation>
    <scope>NUCLEOTIDE SEQUENCE</scope>
    <source>
        <strain evidence="7">S1109L</strain>
    </source>
</reference>
<evidence type="ECO:0000256" key="2">
    <source>
        <dbReference type="ARBA" id="ARBA00022723"/>
    </source>
</evidence>
<feature type="chain" id="PRO_5037403806" evidence="5">
    <location>
        <begin position="20"/>
        <end position="133"/>
    </location>
</feature>
<keyword evidence="2 4" id="KW-0479">Metal-binding</keyword>
<evidence type="ECO:0000313" key="7">
    <source>
        <dbReference type="EMBL" id="MBI6629642.1"/>
    </source>
</evidence>
<dbReference type="Pfam" id="PF00034">
    <property type="entry name" value="Cytochrom_C"/>
    <property type="match status" value="1"/>
</dbReference>
<proteinExistence type="predicted"/>
<feature type="signal peptide" evidence="5">
    <location>
        <begin position="1"/>
        <end position="19"/>
    </location>
</feature>
<dbReference type="GO" id="GO:0009055">
    <property type="term" value="F:electron transfer activity"/>
    <property type="evidence" value="ECO:0007669"/>
    <property type="project" value="InterPro"/>
</dbReference>
<dbReference type="Gene3D" id="1.10.760.10">
    <property type="entry name" value="Cytochrome c-like domain"/>
    <property type="match status" value="1"/>
</dbReference>
<dbReference type="RefSeq" id="WP_198685668.1">
    <property type="nucleotide sequence ID" value="NZ_JAEIJD010000004.1"/>
</dbReference>
<dbReference type="PROSITE" id="PS51007">
    <property type="entry name" value="CYTC"/>
    <property type="match status" value="1"/>
</dbReference>
<dbReference type="PROSITE" id="PS51257">
    <property type="entry name" value="PROKAR_LIPOPROTEIN"/>
    <property type="match status" value="1"/>
</dbReference>
<dbReference type="GO" id="GO:0046872">
    <property type="term" value="F:metal ion binding"/>
    <property type="evidence" value="ECO:0007669"/>
    <property type="project" value="UniProtKB-KW"/>
</dbReference>
<dbReference type="InterPro" id="IPR009056">
    <property type="entry name" value="Cyt_c-like_dom"/>
</dbReference>
<dbReference type="SUPFAM" id="SSF46626">
    <property type="entry name" value="Cytochrome c"/>
    <property type="match status" value="1"/>
</dbReference>
<dbReference type="InterPro" id="IPR036909">
    <property type="entry name" value="Cyt_c-like_dom_sf"/>
</dbReference>
<feature type="domain" description="Cytochrome c" evidence="6">
    <location>
        <begin position="24"/>
        <end position="116"/>
    </location>
</feature>
<accession>A0A934HQ38</accession>
<dbReference type="EMBL" id="JAEIJD010000004">
    <property type="protein sequence ID" value="MBI6629642.1"/>
    <property type="molecule type" value="Genomic_DNA"/>
</dbReference>
<keyword evidence="3 4" id="KW-0408">Iron</keyword>
<dbReference type="Proteomes" id="UP000613255">
    <property type="component" value="Unassembled WGS sequence"/>
</dbReference>
<dbReference type="AlphaFoldDB" id="A0A934HQ38"/>
<protein>
    <submittedName>
        <fullName evidence="7">Cytochrome c</fullName>
    </submittedName>
</protein>
<comment type="caution">
    <text evidence="7">The sequence shown here is derived from an EMBL/GenBank/DDBJ whole genome shotgun (WGS) entry which is preliminary data.</text>
</comment>
<keyword evidence="1 4" id="KW-0349">Heme</keyword>
<evidence type="ECO:0000259" key="6">
    <source>
        <dbReference type="PROSITE" id="PS51007"/>
    </source>
</evidence>